<dbReference type="Gene3D" id="1.10.287.1490">
    <property type="match status" value="1"/>
</dbReference>
<gene>
    <name evidence="2" type="ORF">Bxe_A0236</name>
</gene>
<dbReference type="Proteomes" id="UP000001817">
    <property type="component" value="Chromosome 1"/>
</dbReference>
<evidence type="ECO:0000313" key="3">
    <source>
        <dbReference type="Proteomes" id="UP000001817"/>
    </source>
</evidence>
<accession>Q13T93</accession>
<dbReference type="KEGG" id="bxe:Bxe_A0236"/>
<evidence type="ECO:0000313" key="2">
    <source>
        <dbReference type="EMBL" id="ABE32696.1"/>
    </source>
</evidence>
<keyword evidence="1" id="KW-0175">Coiled coil</keyword>
<organism evidence="2 3">
    <name type="scientific">Paraburkholderia xenovorans (strain LB400)</name>
    <dbReference type="NCBI Taxonomy" id="266265"/>
    <lineage>
        <taxon>Bacteria</taxon>
        <taxon>Pseudomonadati</taxon>
        <taxon>Pseudomonadota</taxon>
        <taxon>Betaproteobacteria</taxon>
        <taxon>Burkholderiales</taxon>
        <taxon>Burkholderiaceae</taxon>
        <taxon>Paraburkholderia</taxon>
    </lineage>
</organism>
<name>Q13T93_PARXL</name>
<reference evidence="2 3" key="1">
    <citation type="journal article" date="2006" name="Proc. Natl. Acad. Sci. U.S.A.">
        <title>Burkholderia xenovorans LB400 harbors a multi-replicon, 9.73-Mbp genome shaped for versatility.</title>
        <authorList>
            <person name="Chain P.S."/>
            <person name="Denef V.J."/>
            <person name="Konstantinidis K.T."/>
            <person name="Vergez L.M."/>
            <person name="Agullo L."/>
            <person name="Reyes V.L."/>
            <person name="Hauser L."/>
            <person name="Cordova M."/>
            <person name="Gomez L."/>
            <person name="Gonzalez M."/>
            <person name="Land M."/>
            <person name="Lao V."/>
            <person name="Larimer F."/>
            <person name="LiPuma J.J."/>
            <person name="Mahenthiralingam E."/>
            <person name="Malfatti S.A."/>
            <person name="Marx C.J."/>
            <person name="Parnell J.J."/>
            <person name="Ramette A."/>
            <person name="Richardson P."/>
            <person name="Seeger M."/>
            <person name="Smith D."/>
            <person name="Spilker T."/>
            <person name="Sul W.J."/>
            <person name="Tsoi T.V."/>
            <person name="Ulrich L.E."/>
            <person name="Zhulin I.B."/>
            <person name="Tiedje J.M."/>
        </authorList>
    </citation>
    <scope>NUCLEOTIDE SEQUENCE [LARGE SCALE GENOMIC DNA]</scope>
    <source>
        <strain evidence="2 3">LB400</strain>
    </source>
</reference>
<proteinExistence type="predicted"/>
<protein>
    <submittedName>
        <fullName evidence="2">Uncharacterized protein</fullName>
    </submittedName>
</protein>
<dbReference type="EMBL" id="CP000270">
    <property type="protein sequence ID" value="ABE32696.1"/>
    <property type="molecule type" value="Genomic_DNA"/>
</dbReference>
<sequence length="184" mass="20687">MRYAVRPAILIRGSPREPRGRPRFIGCSRQCACGRLPSGNKAGMPLRLHACGNLMLETEETMSNPQSDAMRQLGALMHSGFRAFKEKLEEHDQQLAEHEDRIQSLEADRAGKDEKIAQQDQKIAELQSQLQSLVRSQSVPQKSATAYDLVEKQDYTRTQAASLMGYSTGYTGKLVKMHKQRLGR</sequence>
<dbReference type="AlphaFoldDB" id="Q13T93"/>
<evidence type="ECO:0000256" key="1">
    <source>
        <dbReference type="SAM" id="Coils"/>
    </source>
</evidence>
<keyword evidence="3" id="KW-1185">Reference proteome</keyword>
<feature type="coiled-coil region" evidence="1">
    <location>
        <begin position="81"/>
        <end position="136"/>
    </location>
</feature>